<dbReference type="Proteomes" id="UP000278164">
    <property type="component" value="Unassembled WGS sequence"/>
</dbReference>
<dbReference type="InterPro" id="IPR025345">
    <property type="entry name" value="DUF4249"/>
</dbReference>
<evidence type="ECO:0000256" key="1">
    <source>
        <dbReference type="SAM" id="SignalP"/>
    </source>
</evidence>
<name>A0A3L7ZS26_PARDI</name>
<dbReference type="RefSeq" id="WP_121735158.1">
    <property type="nucleotide sequence ID" value="NZ_QXXG01000012.1"/>
</dbReference>
<dbReference type="PROSITE" id="PS51257">
    <property type="entry name" value="PROKAR_LIPOPROTEIN"/>
    <property type="match status" value="1"/>
</dbReference>
<dbReference type="EMBL" id="RAYI01000006">
    <property type="protein sequence ID" value="RLT74606.1"/>
    <property type="molecule type" value="Genomic_DNA"/>
</dbReference>
<evidence type="ECO:0000313" key="3">
    <source>
        <dbReference type="Proteomes" id="UP000278164"/>
    </source>
</evidence>
<proteinExistence type="predicted"/>
<dbReference type="AlphaFoldDB" id="A0A3L7ZS26"/>
<keyword evidence="1" id="KW-0732">Signal</keyword>
<comment type="caution">
    <text evidence="2">The sequence shown here is derived from an EMBL/GenBank/DDBJ whole genome shotgun (WGS) entry which is preliminary data.</text>
</comment>
<dbReference type="OrthoDB" id="1099382at2"/>
<reference evidence="2 3" key="1">
    <citation type="submission" date="2018-09" db="EMBL/GenBank/DDBJ databases">
        <title>Murine metabolic-syndrome-specific gut microbial biobank.</title>
        <authorList>
            <person name="Liu C."/>
        </authorList>
    </citation>
    <scope>NUCLEOTIDE SEQUENCE [LARGE SCALE GENOMIC DNA]</scope>
    <source>
        <strain evidence="2 3">8-P5</strain>
    </source>
</reference>
<feature type="signal peptide" evidence="1">
    <location>
        <begin position="1"/>
        <end position="17"/>
    </location>
</feature>
<feature type="chain" id="PRO_5018109715" evidence="1">
    <location>
        <begin position="18"/>
        <end position="346"/>
    </location>
</feature>
<evidence type="ECO:0000313" key="2">
    <source>
        <dbReference type="EMBL" id="RLT74606.1"/>
    </source>
</evidence>
<organism evidence="2 3">
    <name type="scientific">Parabacteroides distasonis</name>
    <dbReference type="NCBI Taxonomy" id="823"/>
    <lineage>
        <taxon>Bacteria</taxon>
        <taxon>Pseudomonadati</taxon>
        <taxon>Bacteroidota</taxon>
        <taxon>Bacteroidia</taxon>
        <taxon>Bacteroidales</taxon>
        <taxon>Tannerellaceae</taxon>
        <taxon>Parabacteroides</taxon>
    </lineage>
</organism>
<dbReference type="Pfam" id="PF14054">
    <property type="entry name" value="DUF4249"/>
    <property type="match status" value="1"/>
</dbReference>
<accession>A0A3L7ZS26</accession>
<protein>
    <submittedName>
        <fullName evidence="2">DUF4249 domain-containing protein</fullName>
    </submittedName>
</protein>
<gene>
    <name evidence="2" type="ORF">D7V78_04355</name>
</gene>
<sequence length="346" mass="38687">MGRCLLAICILMYGALAASCVRDVEIDLGDLPDRIVLNASVSPGKDVRAHASKTWFIMDNVADFGLPDAKVRVYINGEFRGLMRNDDPKEGGGDTGQYVLPGCRVREGDRLRMEAEADGYEPVSGETLIPGGVEIIGVDTSTYQSSSYSSRNLRFAVEMNPADGGYYRLVIEKVTDYRKGDSTMTVTSYQSANGYLWYYTYFNLYYEDPVFQTFGGSPLTSQIDGRYCMGVFAGKDMISGNTLRVSVSPVDYSYESDTLSSKVHYDVRLLSISEDYYRYMKIMRGYSITIGEANFGALVEPADTYSNVENGFGIVAGYQEDRLRITMPRDTVPPYWNPWDGYRSLM</sequence>